<evidence type="ECO:0000313" key="12">
    <source>
        <dbReference type="EMBL" id="ELU11410.1"/>
    </source>
</evidence>
<organism evidence="12">
    <name type="scientific">Capitella teleta</name>
    <name type="common">Polychaete worm</name>
    <dbReference type="NCBI Taxonomy" id="283909"/>
    <lineage>
        <taxon>Eukaryota</taxon>
        <taxon>Metazoa</taxon>
        <taxon>Spiralia</taxon>
        <taxon>Lophotrochozoa</taxon>
        <taxon>Annelida</taxon>
        <taxon>Polychaeta</taxon>
        <taxon>Sedentaria</taxon>
        <taxon>Scolecida</taxon>
        <taxon>Capitellidae</taxon>
        <taxon>Capitella</taxon>
    </lineage>
</organism>
<keyword evidence="3" id="KW-0677">Repeat</keyword>
<comment type="similarity">
    <text evidence="9">Belongs to the sal C2H2-type zinc-finger protein family.</text>
</comment>
<dbReference type="PANTHER" id="PTHR23233">
    <property type="entry name" value="SAL-LIKE PROTEIN"/>
    <property type="match status" value="1"/>
</dbReference>
<dbReference type="SMART" id="SM00355">
    <property type="entry name" value="ZnF_C2H2"/>
    <property type="match status" value="2"/>
</dbReference>
<evidence type="ECO:0000313" key="13">
    <source>
        <dbReference type="EnsemblMetazoa" id="CapteP105399"/>
    </source>
</evidence>
<evidence type="ECO:0000256" key="2">
    <source>
        <dbReference type="ARBA" id="ARBA00022723"/>
    </source>
</evidence>
<keyword evidence="8" id="KW-0539">Nucleus</keyword>
<feature type="domain" description="C2H2-type" evidence="11">
    <location>
        <begin position="45"/>
        <end position="67"/>
    </location>
</feature>
<gene>
    <name evidence="12" type="ORF">CAPTEDRAFT_105399</name>
</gene>
<dbReference type="OrthoDB" id="6249959at2759"/>
<evidence type="ECO:0000256" key="4">
    <source>
        <dbReference type="ARBA" id="ARBA00022771"/>
    </source>
</evidence>
<dbReference type="FunFam" id="3.30.160.60:FF:000341">
    <property type="entry name" value="Spalt-like transcription factor 1"/>
    <property type="match status" value="1"/>
</dbReference>
<comment type="subcellular location">
    <subcellularLocation>
        <location evidence="1">Nucleus</location>
    </subcellularLocation>
</comment>
<keyword evidence="7" id="KW-0804">Transcription</keyword>
<evidence type="ECO:0000313" key="14">
    <source>
        <dbReference type="Proteomes" id="UP000014760"/>
    </source>
</evidence>
<keyword evidence="5" id="KW-0862">Zinc</keyword>
<dbReference type="Pfam" id="PF13894">
    <property type="entry name" value="zf-C2H2_4"/>
    <property type="match status" value="1"/>
</dbReference>
<dbReference type="InterPro" id="IPR036236">
    <property type="entry name" value="Znf_C2H2_sf"/>
</dbReference>
<evidence type="ECO:0000256" key="7">
    <source>
        <dbReference type="ARBA" id="ARBA00023163"/>
    </source>
</evidence>
<feature type="domain" description="C2H2-type" evidence="11">
    <location>
        <begin position="17"/>
        <end position="44"/>
    </location>
</feature>
<dbReference type="EMBL" id="AMQN01005749">
    <property type="status" value="NOT_ANNOTATED_CDS"/>
    <property type="molecule type" value="Genomic_DNA"/>
</dbReference>
<evidence type="ECO:0000259" key="11">
    <source>
        <dbReference type="PROSITE" id="PS50157"/>
    </source>
</evidence>
<reference evidence="13" key="3">
    <citation type="submission" date="2015-06" db="UniProtKB">
        <authorList>
            <consortium name="EnsemblMetazoa"/>
        </authorList>
    </citation>
    <scope>IDENTIFICATION</scope>
</reference>
<keyword evidence="14" id="KW-1185">Reference proteome</keyword>
<dbReference type="EnsemblMetazoa" id="CapteT105399">
    <property type="protein sequence ID" value="CapteP105399"/>
    <property type="gene ID" value="CapteG105399"/>
</dbReference>
<protein>
    <recommendedName>
        <fullName evidence="11">C2H2-type domain-containing protein</fullName>
    </recommendedName>
</protein>
<dbReference type="HOGENOM" id="CLU_002678_42_25_1"/>
<evidence type="ECO:0000256" key="10">
    <source>
        <dbReference type="PROSITE-ProRule" id="PRU00042"/>
    </source>
</evidence>
<evidence type="ECO:0000256" key="9">
    <source>
        <dbReference type="ARBA" id="ARBA00038474"/>
    </source>
</evidence>
<dbReference type="GO" id="GO:0000981">
    <property type="term" value="F:DNA-binding transcription factor activity, RNA polymerase II-specific"/>
    <property type="evidence" value="ECO:0007669"/>
    <property type="project" value="TreeGrafter"/>
</dbReference>
<reference evidence="12 14" key="2">
    <citation type="journal article" date="2013" name="Nature">
        <title>Insights into bilaterian evolution from three spiralian genomes.</title>
        <authorList>
            <person name="Simakov O."/>
            <person name="Marletaz F."/>
            <person name="Cho S.J."/>
            <person name="Edsinger-Gonzales E."/>
            <person name="Havlak P."/>
            <person name="Hellsten U."/>
            <person name="Kuo D.H."/>
            <person name="Larsson T."/>
            <person name="Lv J."/>
            <person name="Arendt D."/>
            <person name="Savage R."/>
            <person name="Osoegawa K."/>
            <person name="de Jong P."/>
            <person name="Grimwood J."/>
            <person name="Chapman J.A."/>
            <person name="Shapiro H."/>
            <person name="Aerts A."/>
            <person name="Otillar R.P."/>
            <person name="Terry A.Y."/>
            <person name="Boore J.L."/>
            <person name="Grigoriev I.V."/>
            <person name="Lindberg D.R."/>
            <person name="Seaver E.C."/>
            <person name="Weisblat D.A."/>
            <person name="Putnam N.H."/>
            <person name="Rokhsar D.S."/>
        </authorList>
    </citation>
    <scope>NUCLEOTIDE SEQUENCE</scope>
    <source>
        <strain evidence="12 14">I ESC-2004</strain>
    </source>
</reference>
<dbReference type="GO" id="GO:0008270">
    <property type="term" value="F:zinc ion binding"/>
    <property type="evidence" value="ECO:0007669"/>
    <property type="project" value="UniProtKB-KW"/>
</dbReference>
<dbReference type="Gene3D" id="3.30.160.60">
    <property type="entry name" value="Classic Zinc Finger"/>
    <property type="match status" value="2"/>
</dbReference>
<evidence type="ECO:0000256" key="5">
    <source>
        <dbReference type="ARBA" id="ARBA00022833"/>
    </source>
</evidence>
<evidence type="ECO:0000256" key="8">
    <source>
        <dbReference type="ARBA" id="ARBA00023242"/>
    </source>
</evidence>
<dbReference type="InterPro" id="IPR013087">
    <property type="entry name" value="Znf_C2H2_type"/>
</dbReference>
<dbReference type="PROSITE" id="PS00028">
    <property type="entry name" value="ZINC_FINGER_C2H2_1"/>
    <property type="match status" value="2"/>
</dbReference>
<dbReference type="OMA" id="KVHAITH"/>
<dbReference type="GO" id="GO:0000978">
    <property type="term" value="F:RNA polymerase II cis-regulatory region sequence-specific DNA binding"/>
    <property type="evidence" value="ECO:0007669"/>
    <property type="project" value="TreeGrafter"/>
</dbReference>
<name>R7V6L5_CAPTE</name>
<keyword evidence="4 10" id="KW-0863">Zinc-finger</keyword>
<dbReference type="SUPFAM" id="SSF57667">
    <property type="entry name" value="beta-beta-alpha zinc fingers"/>
    <property type="match status" value="1"/>
</dbReference>
<keyword evidence="6" id="KW-0805">Transcription regulation</keyword>
<evidence type="ECO:0000256" key="3">
    <source>
        <dbReference type="ARBA" id="ARBA00022737"/>
    </source>
</evidence>
<dbReference type="GO" id="GO:0005634">
    <property type="term" value="C:nucleus"/>
    <property type="evidence" value="ECO:0007669"/>
    <property type="project" value="UniProtKB-SubCell"/>
</dbReference>
<proteinExistence type="inferred from homology"/>
<dbReference type="FunFam" id="3.30.160.60:FF:000708">
    <property type="entry name" value="Sal-like protein 1"/>
    <property type="match status" value="1"/>
</dbReference>
<reference evidence="14" key="1">
    <citation type="submission" date="2012-12" db="EMBL/GenBank/DDBJ databases">
        <authorList>
            <person name="Hellsten U."/>
            <person name="Grimwood J."/>
            <person name="Chapman J.A."/>
            <person name="Shapiro H."/>
            <person name="Aerts A."/>
            <person name="Otillar R.P."/>
            <person name="Terry A.Y."/>
            <person name="Boore J.L."/>
            <person name="Simakov O."/>
            <person name="Marletaz F."/>
            <person name="Cho S.-J."/>
            <person name="Edsinger-Gonzales E."/>
            <person name="Havlak P."/>
            <person name="Kuo D.-H."/>
            <person name="Larsson T."/>
            <person name="Lv J."/>
            <person name="Arendt D."/>
            <person name="Savage R."/>
            <person name="Osoegawa K."/>
            <person name="de Jong P."/>
            <person name="Lindberg D.R."/>
            <person name="Seaver E.C."/>
            <person name="Weisblat D.A."/>
            <person name="Putnam N.H."/>
            <person name="Grigoriev I.V."/>
            <person name="Rokhsar D.S."/>
        </authorList>
    </citation>
    <scope>NUCLEOTIDE SEQUENCE</scope>
    <source>
        <strain evidence="14">I ESC-2004</strain>
    </source>
</reference>
<keyword evidence="2" id="KW-0479">Metal-binding</keyword>
<accession>R7V6L5</accession>
<dbReference type="InterPro" id="IPR051565">
    <property type="entry name" value="Sal_C2H2-zinc-finger"/>
</dbReference>
<dbReference type="PANTHER" id="PTHR23233:SF84">
    <property type="entry name" value="FI23031P1"/>
    <property type="match status" value="1"/>
</dbReference>
<dbReference type="PROSITE" id="PS50157">
    <property type="entry name" value="ZINC_FINGER_C2H2_2"/>
    <property type="match status" value="2"/>
</dbReference>
<evidence type="ECO:0000256" key="6">
    <source>
        <dbReference type="ARBA" id="ARBA00023015"/>
    </source>
</evidence>
<dbReference type="AlphaFoldDB" id="R7V6L5"/>
<dbReference type="Pfam" id="PF00096">
    <property type="entry name" value="zf-C2H2"/>
    <property type="match status" value="1"/>
</dbReference>
<feature type="non-terminal residue" evidence="12">
    <location>
        <position position="67"/>
    </location>
</feature>
<dbReference type="STRING" id="283909.R7V6L5"/>
<sequence length="67" mass="7626">MDLSVQGFEATTGKPHTTCDVCFKTFACKSALGIHYRSHSGERPYRCDVCDRSFTTRGNMRQHMLTH</sequence>
<dbReference type="Proteomes" id="UP000014760">
    <property type="component" value="Unassembled WGS sequence"/>
</dbReference>
<evidence type="ECO:0000256" key="1">
    <source>
        <dbReference type="ARBA" id="ARBA00004123"/>
    </source>
</evidence>
<dbReference type="EMBL" id="KB296704">
    <property type="protein sequence ID" value="ELU11410.1"/>
    <property type="molecule type" value="Genomic_DNA"/>
</dbReference>